<name>A0A7N0UCH2_KALFE</name>
<evidence type="ECO:0000313" key="2">
    <source>
        <dbReference type="Proteomes" id="UP000594263"/>
    </source>
</evidence>
<keyword evidence="2" id="KW-1185">Reference proteome</keyword>
<protein>
    <submittedName>
        <fullName evidence="1">Uncharacterized protein</fullName>
    </submittedName>
</protein>
<sequence>MKTLTRIIMPDFQIRWWKEETSSFEIDCQKEAEAVTGPVCFLGRHLQNNITLSQPQTEIRSCQEAGFAASTAGCSLLVPEQEGQNKAVKQTEVECEWLKRRCERLTEEKRRRRSRI</sequence>
<reference evidence="1" key="1">
    <citation type="submission" date="2021-01" db="UniProtKB">
        <authorList>
            <consortium name="EnsemblPlants"/>
        </authorList>
    </citation>
    <scope>IDENTIFICATION</scope>
</reference>
<organism evidence="1 2">
    <name type="scientific">Kalanchoe fedtschenkoi</name>
    <name type="common">Lavender scallops</name>
    <name type="synonym">South American air plant</name>
    <dbReference type="NCBI Taxonomy" id="63787"/>
    <lineage>
        <taxon>Eukaryota</taxon>
        <taxon>Viridiplantae</taxon>
        <taxon>Streptophyta</taxon>
        <taxon>Embryophyta</taxon>
        <taxon>Tracheophyta</taxon>
        <taxon>Spermatophyta</taxon>
        <taxon>Magnoliopsida</taxon>
        <taxon>eudicotyledons</taxon>
        <taxon>Gunneridae</taxon>
        <taxon>Pentapetalae</taxon>
        <taxon>Saxifragales</taxon>
        <taxon>Crassulaceae</taxon>
        <taxon>Kalanchoe</taxon>
    </lineage>
</organism>
<accession>A0A7N0UCH2</accession>
<evidence type="ECO:0000313" key="1">
    <source>
        <dbReference type="EnsemblPlants" id="Kaladp0060s0275.1.v1.1"/>
    </source>
</evidence>
<proteinExistence type="predicted"/>
<dbReference type="EnsemblPlants" id="Kaladp0060s0275.1.v1.1">
    <property type="protein sequence ID" value="Kaladp0060s0275.1.v1.1"/>
    <property type="gene ID" value="Kaladp0060s0275.v1.1"/>
</dbReference>
<dbReference type="AlphaFoldDB" id="A0A7N0UCH2"/>
<dbReference type="Proteomes" id="UP000594263">
    <property type="component" value="Unplaced"/>
</dbReference>
<dbReference type="Gramene" id="Kaladp0060s0275.1.v1.1">
    <property type="protein sequence ID" value="Kaladp0060s0275.1.v1.1"/>
    <property type="gene ID" value="Kaladp0060s0275.v1.1"/>
</dbReference>